<sequence length="390" mass="43976">MDNVIYCFNISTYNALPEQRYVGHENSTFYIKSSLSPDCRYLVSGSSDKNAYIWNVKCPEPLMKLTGHWAEVTCAAWCQVGDIKIVTCSDDARHKIWRIGPEMLEHDDFVLGGRAELVPRLMTSAPTHWGADATPSSSRRRCVTPDAQLNRAKRHCSGQNANSNRKTKRCLIDTMNVYQDGDDTEDAAKKPKLDMSLTHTADENPQLLPAGIKRTADQISNEDNPIKKRYQKMFNTCNSNLPQFNSKINSLNTTPTKNKSPRKCVDPDAENSPPRRSVLKASPSSSKIRIITFTTPTKNLPNYVLDGEAPHLRLMSPVKKKQETTNWLTRMTKEKKGKGMEYGEKATTPAPLSPRENLTVRRNSTSDRSVKPITKTKPLLKYFTVTPKKK</sequence>
<dbReference type="AlphaFoldDB" id="A0A4C1WEF4"/>
<keyword evidence="3" id="KW-0677">Repeat</keyword>
<dbReference type="EMBL" id="BGZK01000531">
    <property type="protein sequence ID" value="GBP48809.1"/>
    <property type="molecule type" value="Genomic_DNA"/>
</dbReference>
<dbReference type="InterPro" id="IPR051865">
    <property type="entry name" value="WD-repeat_CDT2_adapter"/>
</dbReference>
<gene>
    <name evidence="8" type="primary">l(2)dtl</name>
    <name evidence="8" type="ORF">EVAR_8417_1</name>
</gene>
<organism evidence="8 9">
    <name type="scientific">Eumeta variegata</name>
    <name type="common">Bagworm moth</name>
    <name type="synonym">Eumeta japonica</name>
    <dbReference type="NCBI Taxonomy" id="151549"/>
    <lineage>
        <taxon>Eukaryota</taxon>
        <taxon>Metazoa</taxon>
        <taxon>Ecdysozoa</taxon>
        <taxon>Arthropoda</taxon>
        <taxon>Hexapoda</taxon>
        <taxon>Insecta</taxon>
        <taxon>Pterygota</taxon>
        <taxon>Neoptera</taxon>
        <taxon>Endopterygota</taxon>
        <taxon>Lepidoptera</taxon>
        <taxon>Glossata</taxon>
        <taxon>Ditrysia</taxon>
        <taxon>Tineoidea</taxon>
        <taxon>Psychidae</taxon>
        <taxon>Oiketicinae</taxon>
        <taxon>Eumeta</taxon>
    </lineage>
</organism>
<keyword evidence="9" id="KW-1185">Reference proteome</keyword>
<keyword evidence="2 6" id="KW-0853">WD repeat</keyword>
<feature type="repeat" description="WD" evidence="6">
    <location>
        <begin position="34"/>
        <end position="64"/>
    </location>
</feature>
<name>A0A4C1WEF4_EUMVA</name>
<evidence type="ECO:0000256" key="7">
    <source>
        <dbReference type="SAM" id="MobiDB-lite"/>
    </source>
</evidence>
<dbReference type="PANTHER" id="PTHR22852">
    <property type="entry name" value="LETHAL 2 DENTICLELESS PROTEIN RETINOIC ACID-REGULATED NUCLEAR MATRIX-ASSOCIATED PROTEIN"/>
    <property type="match status" value="1"/>
</dbReference>
<feature type="compositionally biased region" description="Basic and acidic residues" evidence="7">
    <location>
        <begin position="335"/>
        <end position="344"/>
    </location>
</feature>
<evidence type="ECO:0000256" key="6">
    <source>
        <dbReference type="PROSITE-ProRule" id="PRU00221"/>
    </source>
</evidence>
<dbReference type="Pfam" id="PF00400">
    <property type="entry name" value="WD40"/>
    <property type="match status" value="2"/>
</dbReference>
<dbReference type="STRING" id="151549.A0A4C1WEF4"/>
<dbReference type="PANTHER" id="PTHR22852:SF0">
    <property type="entry name" value="DENTICLELESS PROTEIN HOMOLOG"/>
    <property type="match status" value="1"/>
</dbReference>
<feature type="region of interest" description="Disordered" evidence="7">
    <location>
        <begin position="242"/>
        <end position="284"/>
    </location>
</feature>
<dbReference type="GO" id="GO:0005634">
    <property type="term" value="C:nucleus"/>
    <property type="evidence" value="ECO:0007669"/>
    <property type="project" value="TreeGrafter"/>
</dbReference>
<comment type="similarity">
    <text evidence="5">Belongs to the WD repeat cdt2 family.</text>
</comment>
<dbReference type="GO" id="GO:0007095">
    <property type="term" value="P:mitotic G2 DNA damage checkpoint signaling"/>
    <property type="evidence" value="ECO:0007669"/>
    <property type="project" value="TreeGrafter"/>
</dbReference>
<evidence type="ECO:0000256" key="4">
    <source>
        <dbReference type="ARBA" id="ARBA00022786"/>
    </source>
</evidence>
<dbReference type="Proteomes" id="UP000299102">
    <property type="component" value="Unassembled WGS sequence"/>
</dbReference>
<dbReference type="PROSITE" id="PS00678">
    <property type="entry name" value="WD_REPEATS_1"/>
    <property type="match status" value="1"/>
</dbReference>
<dbReference type="Gene3D" id="2.130.10.10">
    <property type="entry name" value="YVTN repeat-like/Quinoprotein amine dehydrogenase"/>
    <property type="match status" value="1"/>
</dbReference>
<feature type="compositionally biased region" description="Polar residues" evidence="7">
    <location>
        <begin position="242"/>
        <end position="258"/>
    </location>
</feature>
<evidence type="ECO:0000256" key="2">
    <source>
        <dbReference type="ARBA" id="ARBA00022574"/>
    </source>
</evidence>
<evidence type="ECO:0000313" key="9">
    <source>
        <dbReference type="Proteomes" id="UP000299102"/>
    </source>
</evidence>
<protein>
    <submittedName>
        <fullName evidence="8">Protein lethal(2)denticleless</fullName>
    </submittedName>
</protein>
<dbReference type="SUPFAM" id="SSF50978">
    <property type="entry name" value="WD40 repeat-like"/>
    <property type="match status" value="1"/>
</dbReference>
<proteinExistence type="inferred from homology"/>
<dbReference type="InterPro" id="IPR019775">
    <property type="entry name" value="WD40_repeat_CS"/>
</dbReference>
<dbReference type="InterPro" id="IPR001680">
    <property type="entry name" value="WD40_rpt"/>
</dbReference>
<evidence type="ECO:0000313" key="8">
    <source>
        <dbReference type="EMBL" id="GBP48809.1"/>
    </source>
</evidence>
<evidence type="ECO:0000256" key="3">
    <source>
        <dbReference type="ARBA" id="ARBA00022737"/>
    </source>
</evidence>
<reference evidence="8 9" key="1">
    <citation type="journal article" date="2019" name="Commun. Biol.">
        <title>The bagworm genome reveals a unique fibroin gene that provides high tensile strength.</title>
        <authorList>
            <person name="Kono N."/>
            <person name="Nakamura H."/>
            <person name="Ohtoshi R."/>
            <person name="Tomita M."/>
            <person name="Numata K."/>
            <person name="Arakawa K."/>
        </authorList>
    </citation>
    <scope>NUCLEOTIDE SEQUENCE [LARGE SCALE GENOMIC DNA]</scope>
</reference>
<evidence type="ECO:0000256" key="1">
    <source>
        <dbReference type="ARBA" id="ARBA00004906"/>
    </source>
</evidence>
<feature type="region of interest" description="Disordered" evidence="7">
    <location>
        <begin position="335"/>
        <end position="373"/>
    </location>
</feature>
<dbReference type="SMART" id="SM00320">
    <property type="entry name" value="WD40"/>
    <property type="match status" value="2"/>
</dbReference>
<keyword evidence="4" id="KW-0833">Ubl conjugation pathway</keyword>
<dbReference type="OrthoDB" id="2096344at2759"/>
<comment type="pathway">
    <text evidence="1">Protein modification; protein ubiquitination.</text>
</comment>
<accession>A0A4C1WEF4</accession>
<dbReference type="GO" id="GO:0030674">
    <property type="term" value="F:protein-macromolecule adaptor activity"/>
    <property type="evidence" value="ECO:0007669"/>
    <property type="project" value="TreeGrafter"/>
</dbReference>
<comment type="caution">
    <text evidence="8">The sequence shown here is derived from an EMBL/GenBank/DDBJ whole genome shotgun (WGS) entry which is preliminary data.</text>
</comment>
<dbReference type="InterPro" id="IPR036322">
    <property type="entry name" value="WD40_repeat_dom_sf"/>
</dbReference>
<evidence type="ECO:0000256" key="5">
    <source>
        <dbReference type="ARBA" id="ARBA00038344"/>
    </source>
</evidence>
<dbReference type="GO" id="GO:0043161">
    <property type="term" value="P:proteasome-mediated ubiquitin-dependent protein catabolic process"/>
    <property type="evidence" value="ECO:0007669"/>
    <property type="project" value="TreeGrafter"/>
</dbReference>
<dbReference type="InterPro" id="IPR015943">
    <property type="entry name" value="WD40/YVTN_repeat-like_dom_sf"/>
</dbReference>
<dbReference type="PROSITE" id="PS50082">
    <property type="entry name" value="WD_REPEATS_2"/>
    <property type="match status" value="1"/>
</dbReference>